<name>A0A822ZAD0_NELNU</name>
<comment type="caution">
    <text evidence="1">The sequence shown here is derived from an EMBL/GenBank/DDBJ whole genome shotgun (WGS) entry which is preliminary data.</text>
</comment>
<evidence type="ECO:0000313" key="2">
    <source>
        <dbReference type="Proteomes" id="UP000607653"/>
    </source>
</evidence>
<evidence type="ECO:0000313" key="1">
    <source>
        <dbReference type="EMBL" id="DAD42062.1"/>
    </source>
</evidence>
<organism evidence="1 2">
    <name type="scientific">Nelumbo nucifera</name>
    <name type="common">Sacred lotus</name>
    <dbReference type="NCBI Taxonomy" id="4432"/>
    <lineage>
        <taxon>Eukaryota</taxon>
        <taxon>Viridiplantae</taxon>
        <taxon>Streptophyta</taxon>
        <taxon>Embryophyta</taxon>
        <taxon>Tracheophyta</taxon>
        <taxon>Spermatophyta</taxon>
        <taxon>Magnoliopsida</taxon>
        <taxon>Proteales</taxon>
        <taxon>Nelumbonaceae</taxon>
        <taxon>Nelumbo</taxon>
    </lineage>
</organism>
<sequence length="60" mass="6903">MVCRFTKTRRSIQERAIGRPAFLKAIGELHGHPGIARLLFFYARVLVLFPDCIQGVYVRN</sequence>
<protein>
    <submittedName>
        <fullName evidence="1">Uncharacterized protein</fullName>
    </submittedName>
</protein>
<dbReference type="AlphaFoldDB" id="A0A822ZAD0"/>
<proteinExistence type="predicted"/>
<gene>
    <name evidence="1" type="ORF">HUJ06_000293</name>
</gene>
<accession>A0A822ZAD0</accession>
<keyword evidence="2" id="KW-1185">Reference proteome</keyword>
<dbReference type="Proteomes" id="UP000607653">
    <property type="component" value="Unassembled WGS sequence"/>
</dbReference>
<dbReference type="EMBL" id="DUZY01000006">
    <property type="protein sequence ID" value="DAD42062.1"/>
    <property type="molecule type" value="Genomic_DNA"/>
</dbReference>
<reference evidence="1 2" key="1">
    <citation type="journal article" date="2020" name="Mol. Biol. Evol.">
        <title>Distinct Expression and Methylation Patterns for Genes with Different Fates following a Single Whole-Genome Duplication in Flowering Plants.</title>
        <authorList>
            <person name="Shi T."/>
            <person name="Rahmani R.S."/>
            <person name="Gugger P.F."/>
            <person name="Wang M."/>
            <person name="Li H."/>
            <person name="Zhang Y."/>
            <person name="Li Z."/>
            <person name="Wang Q."/>
            <person name="Van de Peer Y."/>
            <person name="Marchal K."/>
            <person name="Chen J."/>
        </authorList>
    </citation>
    <scope>NUCLEOTIDE SEQUENCE [LARGE SCALE GENOMIC DNA]</scope>
    <source>
        <tissue evidence="1">Leaf</tissue>
    </source>
</reference>